<dbReference type="InterPro" id="IPR052514">
    <property type="entry name" value="SAM-dependent_MTase"/>
</dbReference>
<evidence type="ECO:0000259" key="1">
    <source>
        <dbReference type="Pfam" id="PF05050"/>
    </source>
</evidence>
<accession>A0A1W1YGK9</accession>
<evidence type="ECO:0000313" key="2">
    <source>
        <dbReference type="EMBL" id="SMC35276.1"/>
    </source>
</evidence>
<dbReference type="Proteomes" id="UP000192393">
    <property type="component" value="Unassembled WGS sequence"/>
</dbReference>
<dbReference type="EMBL" id="FWXS01000001">
    <property type="protein sequence ID" value="SMC35276.1"/>
    <property type="molecule type" value="Genomic_DNA"/>
</dbReference>
<feature type="domain" description="Methyltransferase FkbM" evidence="1">
    <location>
        <begin position="98"/>
        <end position="228"/>
    </location>
</feature>
<evidence type="ECO:0000313" key="3">
    <source>
        <dbReference type="Proteomes" id="UP000192393"/>
    </source>
</evidence>
<keyword evidence="3" id="KW-1185">Reference proteome</keyword>
<dbReference type="GO" id="GO:0008168">
    <property type="term" value="F:methyltransferase activity"/>
    <property type="evidence" value="ECO:0007669"/>
    <property type="project" value="UniProtKB-KW"/>
</dbReference>
<dbReference type="SUPFAM" id="SSF53335">
    <property type="entry name" value="S-adenosyl-L-methionine-dependent methyltransferases"/>
    <property type="match status" value="1"/>
</dbReference>
<proteinExistence type="predicted"/>
<dbReference type="OrthoDB" id="9812600at2"/>
<organism evidence="2 3">
    <name type="scientific">Moheibacter sediminis</name>
    <dbReference type="NCBI Taxonomy" id="1434700"/>
    <lineage>
        <taxon>Bacteria</taxon>
        <taxon>Pseudomonadati</taxon>
        <taxon>Bacteroidota</taxon>
        <taxon>Flavobacteriia</taxon>
        <taxon>Flavobacteriales</taxon>
        <taxon>Weeksellaceae</taxon>
        <taxon>Moheibacter</taxon>
    </lineage>
</organism>
<dbReference type="Gene3D" id="3.40.50.150">
    <property type="entry name" value="Vaccinia Virus protein VP39"/>
    <property type="match status" value="1"/>
</dbReference>
<dbReference type="PANTHER" id="PTHR34203">
    <property type="entry name" value="METHYLTRANSFERASE, FKBM FAMILY PROTEIN"/>
    <property type="match status" value="1"/>
</dbReference>
<dbReference type="AlphaFoldDB" id="A0A1W1YGK9"/>
<reference evidence="2 3" key="1">
    <citation type="submission" date="2017-04" db="EMBL/GenBank/DDBJ databases">
        <authorList>
            <person name="Afonso C.L."/>
            <person name="Miller P.J."/>
            <person name="Scott M.A."/>
            <person name="Spackman E."/>
            <person name="Goraichik I."/>
            <person name="Dimitrov K.M."/>
            <person name="Suarez D.L."/>
            <person name="Swayne D.E."/>
        </authorList>
    </citation>
    <scope>NUCLEOTIDE SEQUENCE [LARGE SCALE GENOMIC DNA]</scope>
    <source>
        <strain evidence="2 3">CGMCC 1.12708</strain>
    </source>
</reference>
<dbReference type="RefSeq" id="WP_084015632.1">
    <property type="nucleotide sequence ID" value="NZ_FWXS01000001.1"/>
</dbReference>
<dbReference type="NCBIfam" id="TIGR01444">
    <property type="entry name" value="fkbM_fam"/>
    <property type="match status" value="1"/>
</dbReference>
<dbReference type="PANTHER" id="PTHR34203:SF15">
    <property type="entry name" value="SLL1173 PROTEIN"/>
    <property type="match status" value="1"/>
</dbReference>
<keyword evidence="2" id="KW-0808">Transferase</keyword>
<name>A0A1W1YGK9_9FLAO</name>
<dbReference type="Pfam" id="PF05050">
    <property type="entry name" value="Methyltransf_21"/>
    <property type="match status" value="1"/>
</dbReference>
<keyword evidence="2" id="KW-0489">Methyltransferase</keyword>
<dbReference type="STRING" id="1434700.SAMN06296427_101342"/>
<dbReference type="InterPro" id="IPR006342">
    <property type="entry name" value="FkbM_mtfrase"/>
</dbReference>
<sequence length="264" mass="30355">MIKNYISKIFLAIEISRNFKTFLNLIINSKKYSGQFKKNIIDAGDLSSENYQMKISQKKIDILMRTYKGDINIFYEIFWKKVYAIPPDFVQNPLTIIDLGGHVGFTSIYYSLQYPNAKIFSVEASRENFNILQSNVRQFENIIPINKAIYPIDGEVLFDESGFSYNTKISNVGKPIESVSVNTLMKTYGFDNIDLMKIDIEGAESELLKTNTEWLEKTDTIIIELHNPYGLGDLEKDLEPFGFKIINPTEENNLQNILAVKNKI</sequence>
<dbReference type="GO" id="GO:0032259">
    <property type="term" value="P:methylation"/>
    <property type="evidence" value="ECO:0007669"/>
    <property type="project" value="UniProtKB-KW"/>
</dbReference>
<protein>
    <submittedName>
        <fullName evidence="2">Methyltransferase, FkbM family</fullName>
    </submittedName>
</protein>
<gene>
    <name evidence="2" type="ORF">SAMN06296427_101342</name>
</gene>
<dbReference type="InterPro" id="IPR029063">
    <property type="entry name" value="SAM-dependent_MTases_sf"/>
</dbReference>